<dbReference type="Pfam" id="PF01041">
    <property type="entry name" value="DegT_DnrJ_EryC1"/>
    <property type="match status" value="1"/>
</dbReference>
<keyword evidence="2" id="KW-0808">Transferase</keyword>
<comment type="caution">
    <text evidence="2">The sequence shown here is derived from an EMBL/GenBank/DDBJ whole genome shotgun (WGS) entry which is preliminary data.</text>
</comment>
<proteinExistence type="inferred from homology"/>
<keyword evidence="3" id="KW-1185">Reference proteome</keyword>
<dbReference type="GO" id="GO:0008483">
    <property type="term" value="F:transaminase activity"/>
    <property type="evidence" value="ECO:0007669"/>
    <property type="project" value="UniProtKB-KW"/>
</dbReference>
<dbReference type="InterPro" id="IPR015422">
    <property type="entry name" value="PyrdxlP-dep_Trfase_small"/>
</dbReference>
<sequence length="385" mass="41852">MDRIPLAVPNIGSREAELLDDAIKSGFVSSVGQYVSEFESRFAAYVGAKHAVACSSGTAALHIAMRLAGIRPGDVVAVSDFTFMASSNAASYQFADLLLVDSDEASWCMDVPLLRAELERRRAAGERLPKAIEIVHILGQPADAHAARELADEFGMVLIEDAAEALGATWTSGPLAGRHVGTVGHFGAYSFNGNKIMTTGGGGMLVTDDEDLARRAKHLSTQARMPDRGYLHDEVGFNYRLTNLAAALGVAQLERLDEFVQTKRRIAHRYSEAFSGTALEVPPDLQETASTYWLYSVKVPGTDGTEARDALQDHLAHAGIESRALWRPLHMQPPLRDEERLGGSVSEELFRRGLSLPCSTDLRDSDQDRVIESVLDWCAKRALSG</sequence>
<dbReference type="InterPro" id="IPR015421">
    <property type="entry name" value="PyrdxlP-dep_Trfase_major"/>
</dbReference>
<dbReference type="PANTHER" id="PTHR30244:SF30">
    <property type="entry name" value="BLR5990 PROTEIN"/>
    <property type="match status" value="1"/>
</dbReference>
<dbReference type="EMBL" id="JBDFRB010000002">
    <property type="protein sequence ID" value="MEN2743539.1"/>
    <property type="molecule type" value="Genomic_DNA"/>
</dbReference>
<dbReference type="PANTHER" id="PTHR30244">
    <property type="entry name" value="TRANSAMINASE"/>
    <property type="match status" value="1"/>
</dbReference>
<dbReference type="Proteomes" id="UP001422074">
    <property type="component" value="Unassembled WGS sequence"/>
</dbReference>
<dbReference type="CDD" id="cd00616">
    <property type="entry name" value="AHBA_syn"/>
    <property type="match status" value="1"/>
</dbReference>
<evidence type="ECO:0000256" key="1">
    <source>
        <dbReference type="RuleBase" id="RU004508"/>
    </source>
</evidence>
<gene>
    <name evidence="2" type="ORF">ABCQ75_03160</name>
</gene>
<dbReference type="InterPro" id="IPR015424">
    <property type="entry name" value="PyrdxlP-dep_Trfase"/>
</dbReference>
<dbReference type="Gene3D" id="3.90.1150.10">
    <property type="entry name" value="Aspartate Aminotransferase, domain 1"/>
    <property type="match status" value="1"/>
</dbReference>
<dbReference type="PIRSF" id="PIRSF000390">
    <property type="entry name" value="PLP_StrS"/>
    <property type="match status" value="1"/>
</dbReference>
<dbReference type="Gene3D" id="3.40.640.10">
    <property type="entry name" value="Type I PLP-dependent aspartate aminotransferase-like (Major domain)"/>
    <property type="match status" value="1"/>
</dbReference>
<keyword evidence="2" id="KW-0032">Aminotransferase</keyword>
<evidence type="ECO:0000313" key="2">
    <source>
        <dbReference type="EMBL" id="MEN2743539.1"/>
    </source>
</evidence>
<organism evidence="2 3">
    <name type="scientific">Sinomonas halotolerans</name>
    <dbReference type="NCBI Taxonomy" id="1644133"/>
    <lineage>
        <taxon>Bacteria</taxon>
        <taxon>Bacillati</taxon>
        <taxon>Actinomycetota</taxon>
        <taxon>Actinomycetes</taxon>
        <taxon>Micrococcales</taxon>
        <taxon>Micrococcaceae</taxon>
        <taxon>Sinomonas</taxon>
    </lineage>
</organism>
<reference evidence="2 3" key="1">
    <citation type="submission" date="2024-05" db="EMBL/GenBank/DDBJ databases">
        <title>Sinomonas sp. nov., isolated from a waste landfill.</title>
        <authorList>
            <person name="Zhao Y."/>
        </authorList>
    </citation>
    <scope>NUCLEOTIDE SEQUENCE [LARGE SCALE GENOMIC DNA]</scope>
    <source>
        <strain evidence="2 3">CCTCC AB2014300</strain>
    </source>
</reference>
<dbReference type="SUPFAM" id="SSF53383">
    <property type="entry name" value="PLP-dependent transferases"/>
    <property type="match status" value="1"/>
</dbReference>
<dbReference type="RefSeq" id="WP_345883064.1">
    <property type="nucleotide sequence ID" value="NZ_JBDFRB010000002.1"/>
</dbReference>
<evidence type="ECO:0000313" key="3">
    <source>
        <dbReference type="Proteomes" id="UP001422074"/>
    </source>
</evidence>
<comment type="similarity">
    <text evidence="1">Belongs to the DegT/DnrJ/EryC1 family.</text>
</comment>
<keyword evidence="1" id="KW-0663">Pyridoxal phosphate</keyword>
<protein>
    <submittedName>
        <fullName evidence="2">Aminotransferase class I/II-fold pyridoxal phosphate-dependent enzyme</fullName>
    </submittedName>
</protein>
<name>A0ABU9WY64_9MICC</name>
<dbReference type="InterPro" id="IPR000653">
    <property type="entry name" value="DegT/StrS_aminotransferase"/>
</dbReference>
<accession>A0ABU9WY64</accession>